<comment type="caution">
    <text evidence="2">The sequence shown here is derived from an EMBL/GenBank/DDBJ whole genome shotgun (WGS) entry which is preliminary data.</text>
</comment>
<dbReference type="Pfam" id="PF13847">
    <property type="entry name" value="Methyltransf_31"/>
    <property type="match status" value="1"/>
</dbReference>
<reference evidence="2" key="1">
    <citation type="submission" date="2020-10" db="EMBL/GenBank/DDBJ databases">
        <authorList>
            <person name="Castelo-Branco R."/>
            <person name="Eusebio N."/>
            <person name="Adriana R."/>
            <person name="Vieira A."/>
            <person name="Brugerolle De Fraissinette N."/>
            <person name="Rezende De Castro R."/>
            <person name="Schneider M.P."/>
            <person name="Vasconcelos V."/>
            <person name="Leao P.N."/>
        </authorList>
    </citation>
    <scope>NUCLEOTIDE SEQUENCE</scope>
    <source>
        <strain evidence="2">LEGE 12446</strain>
    </source>
</reference>
<evidence type="ECO:0000313" key="3">
    <source>
        <dbReference type="Proteomes" id="UP000622533"/>
    </source>
</evidence>
<dbReference type="PANTHER" id="PTHR43464:SF91">
    <property type="entry name" value="SLL0487 PROTEIN"/>
    <property type="match status" value="1"/>
</dbReference>
<dbReference type="CDD" id="cd02440">
    <property type="entry name" value="AdoMet_MTases"/>
    <property type="match status" value="1"/>
</dbReference>
<dbReference type="InterPro" id="IPR029063">
    <property type="entry name" value="SAM-dependent_MTases_sf"/>
</dbReference>
<dbReference type="GO" id="GO:0008168">
    <property type="term" value="F:methyltransferase activity"/>
    <property type="evidence" value="ECO:0007669"/>
    <property type="project" value="UniProtKB-KW"/>
</dbReference>
<evidence type="ECO:0000313" key="2">
    <source>
        <dbReference type="EMBL" id="MBE9023265.1"/>
    </source>
</evidence>
<dbReference type="InterPro" id="IPR025714">
    <property type="entry name" value="Methyltranfer_dom"/>
</dbReference>
<keyword evidence="2" id="KW-0808">Transferase</keyword>
<dbReference type="GO" id="GO:0032259">
    <property type="term" value="P:methylation"/>
    <property type="evidence" value="ECO:0007669"/>
    <property type="project" value="UniProtKB-KW"/>
</dbReference>
<dbReference type="Gene3D" id="3.40.50.150">
    <property type="entry name" value="Vaccinia Virus protein VP39"/>
    <property type="match status" value="1"/>
</dbReference>
<dbReference type="Proteomes" id="UP000622533">
    <property type="component" value="Unassembled WGS sequence"/>
</dbReference>
<name>A0A8J7DDC9_DESMC</name>
<keyword evidence="3" id="KW-1185">Reference proteome</keyword>
<organism evidence="2 3">
    <name type="scientific">Desmonostoc muscorum LEGE 12446</name>
    <dbReference type="NCBI Taxonomy" id="1828758"/>
    <lineage>
        <taxon>Bacteria</taxon>
        <taxon>Bacillati</taxon>
        <taxon>Cyanobacteriota</taxon>
        <taxon>Cyanophyceae</taxon>
        <taxon>Nostocales</taxon>
        <taxon>Nostocaceae</taxon>
        <taxon>Desmonostoc</taxon>
    </lineage>
</organism>
<keyword evidence="2" id="KW-0489">Methyltransferase</keyword>
<dbReference type="SUPFAM" id="SSF53335">
    <property type="entry name" value="S-adenosyl-L-methionine-dependent methyltransferases"/>
    <property type="match status" value="1"/>
</dbReference>
<accession>A0A8J7DDC9</accession>
<dbReference type="AlphaFoldDB" id="A0A8J7DDC9"/>
<sequence>MTSPASELLEKIRQQFDASPYPRVPLDKSPKDNISSLYIHNLVTPYYLKNQKVIETKGKIILDAGCGTGYKSLILAEANPGAKIVGVDISEQSIKLARNRLEHHGFDNAEFHVLPIEELAKLDYQFDYINCDELLYLFPDLTVALQTMKSVLKPDGIIRSNLHSSIQRFNYFCAQKVFTMMGLMDENPTELEMDIVIEIMKALKDNVNLKARTWNSGYEGEDGKERILMNYLFQGDKGYTISDMFTALKAADLDFISMVNWRQWDLMKLFKDPDNLPAFLGVSLPEISIEQKLQLFELIHPVHRLIDFWCGHPNQANFVPVSEWTDSNWQGAKVHLHPQLKTHNFQEDLLASVTECRIFPISNYLSLVEEFIGIDSSLALCLLPLLEQPQPMKSLVERWKQFRPLDPVTLKPTDEEQAFYMVQQLLLRLENLGYVMLECQSG</sequence>
<dbReference type="RefSeq" id="WP_193916797.1">
    <property type="nucleotide sequence ID" value="NZ_JADEXS020000001.1"/>
</dbReference>
<gene>
    <name evidence="2" type="ORF">IQ276_12755</name>
</gene>
<dbReference type="EMBL" id="JADEXS010000145">
    <property type="protein sequence ID" value="MBE9023265.1"/>
    <property type="molecule type" value="Genomic_DNA"/>
</dbReference>
<proteinExistence type="predicted"/>
<protein>
    <submittedName>
        <fullName evidence="2">Class I SAM-dependent methyltransferase</fullName>
    </submittedName>
</protein>
<dbReference type="PANTHER" id="PTHR43464">
    <property type="entry name" value="METHYLTRANSFERASE"/>
    <property type="match status" value="1"/>
</dbReference>
<evidence type="ECO:0000259" key="1">
    <source>
        <dbReference type="Pfam" id="PF13847"/>
    </source>
</evidence>
<feature type="domain" description="Methyltransferase" evidence="1">
    <location>
        <begin position="56"/>
        <end position="173"/>
    </location>
</feature>